<dbReference type="RefSeq" id="WP_408234327.1">
    <property type="nucleotide sequence ID" value="NZ_JAQQCF010000012.1"/>
</dbReference>
<dbReference type="InterPro" id="IPR010520">
    <property type="entry name" value="FrsA-like"/>
</dbReference>
<dbReference type="InterPro" id="IPR050261">
    <property type="entry name" value="FrsA_esterase"/>
</dbReference>
<name>A0ABW9DRX8_9BURK</name>
<dbReference type="PANTHER" id="PTHR22946:SF12">
    <property type="entry name" value="CONIDIAL PIGMENT BIOSYNTHESIS PROTEIN AYG1 (AFU_ORTHOLOGUE AFUA_2G17550)"/>
    <property type="match status" value="1"/>
</dbReference>
<dbReference type="InterPro" id="IPR029058">
    <property type="entry name" value="AB_hydrolase_fold"/>
</dbReference>
<evidence type="ECO:0000256" key="1">
    <source>
        <dbReference type="ARBA" id="ARBA00022801"/>
    </source>
</evidence>
<dbReference type="SUPFAM" id="SSF53474">
    <property type="entry name" value="alpha/beta-Hydrolases"/>
    <property type="match status" value="1"/>
</dbReference>
<dbReference type="PANTHER" id="PTHR22946">
    <property type="entry name" value="DIENELACTONE HYDROLASE DOMAIN-CONTAINING PROTEIN-RELATED"/>
    <property type="match status" value="1"/>
</dbReference>
<evidence type="ECO:0000313" key="3">
    <source>
        <dbReference type="Proteomes" id="UP001629432"/>
    </source>
</evidence>
<sequence>MNEQTVSGSVQGRPKTLAEAKQWMKDKLAAKVHPMNLVDRDDGERLIASLEGLDGESWAAVWGEAGDGARREAEAEQSRGNVSRASKLYMKASGYYFMGRFPCPNHPAKERCAQAERETYVAAGASWANPIERIAIPFEGREGEGNKIVFLLRRPANVVRPPVVVMWGGVDAWKEQMTAASDAFLAAGIATIAMDNAGTGESPVKGVQDAERQFLPVFEWAARQQDLAGEKVGCLGRSFGGYWATKLAHLHPDRIAAAVNWGGGAHHMFQPEWVEASRFPDSYLMELVETRQRMLGATTDADYLAYFKRLSLVDQGLLDRPSAPLLLVNGKDDRQCPIADIHLLTEHGSPKAVRLFPGGHMGNTPETLPTIVRWLAEQLFSRAGSA</sequence>
<dbReference type="Pfam" id="PF06500">
    <property type="entry name" value="FrsA-like"/>
    <property type="match status" value="1"/>
</dbReference>
<gene>
    <name evidence="2" type="ORF">PQQ63_15535</name>
</gene>
<keyword evidence="1 2" id="KW-0378">Hydrolase</keyword>
<keyword evidence="3" id="KW-1185">Reference proteome</keyword>
<comment type="caution">
    <text evidence="2">The sequence shown here is derived from an EMBL/GenBank/DDBJ whole genome shotgun (WGS) entry which is preliminary data.</text>
</comment>
<accession>A0ABW9DRX8</accession>
<organism evidence="2 3">
    <name type="scientific">Paraburkholderia metrosideri</name>
    <dbReference type="NCBI Taxonomy" id="580937"/>
    <lineage>
        <taxon>Bacteria</taxon>
        <taxon>Pseudomonadati</taxon>
        <taxon>Pseudomonadota</taxon>
        <taxon>Betaproteobacteria</taxon>
        <taxon>Burkholderiales</taxon>
        <taxon>Burkholderiaceae</taxon>
        <taxon>Paraburkholderia</taxon>
    </lineage>
</organism>
<protein>
    <submittedName>
        <fullName evidence="2">Alpha/beta fold hydrolase</fullName>
    </submittedName>
</protein>
<dbReference type="EMBL" id="JAQQCF010000012">
    <property type="protein sequence ID" value="MFM0638113.1"/>
    <property type="molecule type" value="Genomic_DNA"/>
</dbReference>
<dbReference type="Gene3D" id="3.40.50.1820">
    <property type="entry name" value="alpha/beta hydrolase"/>
    <property type="match status" value="1"/>
</dbReference>
<reference evidence="2 3" key="1">
    <citation type="journal article" date="2024" name="Chem. Sci.">
        <title>Discovery of megapolipeptins by genome mining of a Burkholderiales bacteria collection.</title>
        <authorList>
            <person name="Paulo B.S."/>
            <person name="Recchia M.J.J."/>
            <person name="Lee S."/>
            <person name="Fergusson C.H."/>
            <person name="Romanowski S.B."/>
            <person name="Hernandez A."/>
            <person name="Krull N."/>
            <person name="Liu D.Y."/>
            <person name="Cavanagh H."/>
            <person name="Bos A."/>
            <person name="Gray C.A."/>
            <person name="Murphy B.T."/>
            <person name="Linington R.G."/>
            <person name="Eustaquio A.S."/>
        </authorList>
    </citation>
    <scope>NUCLEOTIDE SEQUENCE [LARGE SCALE GENOMIC DNA]</scope>
    <source>
        <strain evidence="2 3">RL17-338-BIC-A</strain>
    </source>
</reference>
<proteinExistence type="predicted"/>
<dbReference type="Proteomes" id="UP001629432">
    <property type="component" value="Unassembled WGS sequence"/>
</dbReference>
<dbReference type="GO" id="GO:0016787">
    <property type="term" value="F:hydrolase activity"/>
    <property type="evidence" value="ECO:0007669"/>
    <property type="project" value="UniProtKB-KW"/>
</dbReference>
<evidence type="ECO:0000313" key="2">
    <source>
        <dbReference type="EMBL" id="MFM0638113.1"/>
    </source>
</evidence>